<proteinExistence type="predicted"/>
<organism evidence="2 3">
    <name type="scientific">Austropuccinia psidii MF-1</name>
    <dbReference type="NCBI Taxonomy" id="1389203"/>
    <lineage>
        <taxon>Eukaryota</taxon>
        <taxon>Fungi</taxon>
        <taxon>Dikarya</taxon>
        <taxon>Basidiomycota</taxon>
        <taxon>Pucciniomycotina</taxon>
        <taxon>Pucciniomycetes</taxon>
        <taxon>Pucciniales</taxon>
        <taxon>Sphaerophragmiaceae</taxon>
        <taxon>Austropuccinia</taxon>
    </lineage>
</organism>
<sequence length="179" mass="20325">MGGSQSGVQLAWKFWESLSECGMLRSLYSITGDNAANNTSMMGSLKRKFNGISLKWPKDEQFHHCSCHVLNLVSKDFLAQMGQLTDEDYVFLDDYLAVHRPPIEDSEDEEYPTMNGLNDTITKVKKNAGIRPPKRQVRPLNQRNLETQDNSGYLQLINDNQPNNHGAHHETFEPELLSS</sequence>
<protein>
    <recommendedName>
        <fullName evidence="4">HAT C-terminal dimerisation domain-containing protein</fullName>
    </recommendedName>
</protein>
<feature type="non-terminal residue" evidence="2">
    <location>
        <position position="179"/>
    </location>
</feature>
<evidence type="ECO:0000313" key="3">
    <source>
        <dbReference type="Proteomes" id="UP000765509"/>
    </source>
</evidence>
<accession>A0A9Q3ILT5</accession>
<reference evidence="2" key="1">
    <citation type="submission" date="2021-03" db="EMBL/GenBank/DDBJ databases">
        <title>Draft genome sequence of rust myrtle Austropuccinia psidii MF-1, a brazilian biotype.</title>
        <authorList>
            <person name="Quecine M.C."/>
            <person name="Pachon D.M.R."/>
            <person name="Bonatelli M.L."/>
            <person name="Correr F.H."/>
            <person name="Franceschini L.M."/>
            <person name="Leite T.F."/>
            <person name="Margarido G.R.A."/>
            <person name="Almeida C.A."/>
            <person name="Ferrarezi J.A."/>
            <person name="Labate C.A."/>
        </authorList>
    </citation>
    <scope>NUCLEOTIDE SEQUENCE</scope>
    <source>
        <strain evidence="2">MF-1</strain>
    </source>
</reference>
<dbReference type="SUPFAM" id="SSF53098">
    <property type="entry name" value="Ribonuclease H-like"/>
    <property type="match status" value="1"/>
</dbReference>
<evidence type="ECO:0000256" key="1">
    <source>
        <dbReference type="SAM" id="MobiDB-lite"/>
    </source>
</evidence>
<feature type="region of interest" description="Disordered" evidence="1">
    <location>
        <begin position="158"/>
        <end position="179"/>
    </location>
</feature>
<dbReference type="InterPro" id="IPR012337">
    <property type="entry name" value="RNaseH-like_sf"/>
</dbReference>
<dbReference type="EMBL" id="AVOT02048463">
    <property type="protein sequence ID" value="MBW0543699.1"/>
    <property type="molecule type" value="Genomic_DNA"/>
</dbReference>
<name>A0A9Q3ILT5_9BASI</name>
<comment type="caution">
    <text evidence="2">The sequence shown here is derived from an EMBL/GenBank/DDBJ whole genome shotgun (WGS) entry which is preliminary data.</text>
</comment>
<evidence type="ECO:0000313" key="2">
    <source>
        <dbReference type="EMBL" id="MBW0543699.1"/>
    </source>
</evidence>
<evidence type="ECO:0008006" key="4">
    <source>
        <dbReference type="Google" id="ProtNLM"/>
    </source>
</evidence>
<keyword evidence="3" id="KW-1185">Reference proteome</keyword>
<dbReference type="Proteomes" id="UP000765509">
    <property type="component" value="Unassembled WGS sequence"/>
</dbReference>
<dbReference type="AlphaFoldDB" id="A0A9Q3ILT5"/>
<gene>
    <name evidence="2" type="ORF">O181_083414</name>
</gene>